<feature type="domain" description="Radical SAM core" evidence="5">
    <location>
        <begin position="55"/>
        <end position="203"/>
    </location>
</feature>
<evidence type="ECO:0000313" key="7">
    <source>
        <dbReference type="Proteomes" id="UP001651880"/>
    </source>
</evidence>
<dbReference type="InterPro" id="IPR013785">
    <property type="entry name" value="Aldolase_TIM"/>
</dbReference>
<dbReference type="PANTHER" id="PTHR43075:SF1">
    <property type="entry name" value="FORMATE LYASE ACTIVATING ENZYME, PUTATIVE (AFU_ORTHOLOGUE AFUA_2G15630)-RELATED"/>
    <property type="match status" value="1"/>
</dbReference>
<dbReference type="CDD" id="cd01335">
    <property type="entry name" value="Radical_SAM"/>
    <property type="match status" value="1"/>
</dbReference>
<dbReference type="SFLD" id="SFLDS00029">
    <property type="entry name" value="Radical_SAM"/>
    <property type="match status" value="1"/>
</dbReference>
<dbReference type="EMBL" id="JAJEKE010000023">
    <property type="protein sequence ID" value="MCQ1531491.1"/>
    <property type="molecule type" value="Genomic_DNA"/>
</dbReference>
<keyword evidence="3" id="KW-0408">Iron</keyword>
<dbReference type="SFLD" id="SFLDG01099">
    <property type="entry name" value="Uncharacterised_Radical_SAM_Su"/>
    <property type="match status" value="1"/>
</dbReference>
<dbReference type="Proteomes" id="UP001651880">
    <property type="component" value="Unassembled WGS sequence"/>
</dbReference>
<dbReference type="InterPro" id="IPR007197">
    <property type="entry name" value="rSAM"/>
</dbReference>
<dbReference type="InterPro" id="IPR016431">
    <property type="entry name" value="Pyrv-formate_lyase-activ_prd"/>
</dbReference>
<keyword evidence="4" id="KW-0411">Iron-sulfur</keyword>
<protein>
    <submittedName>
        <fullName evidence="6">Radical SAM protein</fullName>
    </submittedName>
</protein>
<reference evidence="6 7" key="1">
    <citation type="submission" date="2021-10" db="EMBL/GenBank/DDBJ databases">
        <title>Lutispora strain m25 sp. nov., a thermophilic, non-spore-forming bacterium isolated from a lab-scale methanogenic bioreactor digesting anaerobic sludge.</title>
        <authorList>
            <person name="El Houari A."/>
            <person name="Mcdonald J."/>
        </authorList>
    </citation>
    <scope>NUCLEOTIDE SEQUENCE [LARGE SCALE GENOMIC DNA]</scope>
    <source>
        <strain evidence="7">m25</strain>
    </source>
</reference>
<evidence type="ECO:0000256" key="3">
    <source>
        <dbReference type="ARBA" id="ARBA00023004"/>
    </source>
</evidence>
<dbReference type="SUPFAM" id="SSF102114">
    <property type="entry name" value="Radical SAM enzymes"/>
    <property type="match status" value="1"/>
</dbReference>
<proteinExistence type="predicted"/>
<evidence type="ECO:0000256" key="4">
    <source>
        <dbReference type="ARBA" id="ARBA00023014"/>
    </source>
</evidence>
<dbReference type="PIRSF" id="PIRSF004869">
    <property type="entry name" value="PflX_prd"/>
    <property type="match status" value="1"/>
</dbReference>
<dbReference type="InterPro" id="IPR040085">
    <property type="entry name" value="MJ0674-like"/>
</dbReference>
<organism evidence="6 7">
    <name type="scientific">Lutispora saccharofermentans</name>
    <dbReference type="NCBI Taxonomy" id="3024236"/>
    <lineage>
        <taxon>Bacteria</taxon>
        <taxon>Bacillati</taxon>
        <taxon>Bacillota</taxon>
        <taxon>Clostridia</taxon>
        <taxon>Lutisporales</taxon>
        <taxon>Lutisporaceae</taxon>
        <taxon>Lutispora</taxon>
    </lineage>
</organism>
<sequence>MKELEKCAICPRMCMINRNEHPGYCGVKDKIRAAKACLHEWEEPCVSGINGSGAIFFSNCNMKCVFCQNYNISQEGLGKEISAEKLADIMLRLQKNNAHNINLVSPTPYIYHIKEAVNIAKNNGLAIPVIYNSNGYENAEALSCLEGLIDIYLPDLKYYDDKYSIKYSKAPGYFEHAARAILEMYRQVGSPVINDNGILTKGLMIRHMMLPGLLFDSKKIVDWVIKSLPAEVYLNIMSQYTPMYNAKSYGEIDKKLNYKHYESLIDYAVSIGLENGFMQAQDSANEQYTPIFDLSGIE</sequence>
<evidence type="ECO:0000256" key="2">
    <source>
        <dbReference type="ARBA" id="ARBA00022723"/>
    </source>
</evidence>
<keyword evidence="7" id="KW-1185">Reference proteome</keyword>
<name>A0ABT1NJW0_9FIRM</name>
<evidence type="ECO:0000256" key="1">
    <source>
        <dbReference type="ARBA" id="ARBA00022691"/>
    </source>
</evidence>
<accession>A0ABT1NJW0</accession>
<dbReference type="RefSeq" id="WP_255229035.1">
    <property type="nucleotide sequence ID" value="NZ_JAJEKE010000023.1"/>
</dbReference>
<dbReference type="Gene3D" id="3.20.20.70">
    <property type="entry name" value="Aldolase class I"/>
    <property type="match status" value="1"/>
</dbReference>
<dbReference type="InterPro" id="IPR058240">
    <property type="entry name" value="rSAM_sf"/>
</dbReference>
<dbReference type="Pfam" id="PF04055">
    <property type="entry name" value="Radical_SAM"/>
    <property type="match status" value="1"/>
</dbReference>
<evidence type="ECO:0000259" key="5">
    <source>
        <dbReference type="Pfam" id="PF04055"/>
    </source>
</evidence>
<evidence type="ECO:0000313" key="6">
    <source>
        <dbReference type="EMBL" id="MCQ1531491.1"/>
    </source>
</evidence>
<keyword evidence="1" id="KW-0949">S-adenosyl-L-methionine</keyword>
<gene>
    <name evidence="6" type="ORF">LJD61_18420</name>
</gene>
<keyword evidence="2" id="KW-0479">Metal-binding</keyword>
<comment type="caution">
    <text evidence="6">The sequence shown here is derived from an EMBL/GenBank/DDBJ whole genome shotgun (WGS) entry which is preliminary data.</text>
</comment>
<dbReference type="PANTHER" id="PTHR43075">
    <property type="entry name" value="FORMATE LYASE ACTIVATING ENZYME, PUTATIVE (AFU_ORTHOLOGUE AFUA_2G15630)-RELATED"/>
    <property type="match status" value="1"/>
</dbReference>